<dbReference type="Proteomes" id="UP000318394">
    <property type="component" value="Unassembled WGS sequence"/>
</dbReference>
<keyword evidence="4 9" id="KW-0479">Metal-binding</keyword>
<dbReference type="SUPFAM" id="SSF49503">
    <property type="entry name" value="Cupredoxins"/>
    <property type="match status" value="1"/>
</dbReference>
<gene>
    <name evidence="14" type="ORF">FEA53_08625</name>
    <name evidence="13" type="ORF">FEB89_08255</name>
    <name evidence="12" type="ORF">NCTC9380_01402</name>
</gene>
<dbReference type="KEGG" id="mhaq:WC39_12340"/>
<dbReference type="GO" id="GO:0042597">
    <property type="term" value="C:periplasmic space"/>
    <property type="evidence" value="ECO:0007669"/>
    <property type="project" value="UniProtKB-SubCell"/>
</dbReference>
<dbReference type="Pfam" id="PF00127">
    <property type="entry name" value="Copper-bind"/>
    <property type="match status" value="1"/>
</dbReference>
<dbReference type="EMBL" id="VAJI01000015">
    <property type="protein sequence ID" value="TRB37205.1"/>
    <property type="molecule type" value="Genomic_DNA"/>
</dbReference>
<organism evidence="14 16">
    <name type="scientific">Mannheimia haemolytica</name>
    <name type="common">Pasteurella haemolytica</name>
    <dbReference type="NCBI Taxonomy" id="75985"/>
    <lineage>
        <taxon>Bacteria</taxon>
        <taxon>Pseudomonadati</taxon>
        <taxon>Pseudomonadota</taxon>
        <taxon>Gammaproteobacteria</taxon>
        <taxon>Pasteurellales</taxon>
        <taxon>Pasteurellaceae</taxon>
        <taxon>Mannheimia</taxon>
    </lineage>
</organism>
<dbReference type="CDD" id="cd04218">
    <property type="entry name" value="Pseudoazurin"/>
    <property type="match status" value="1"/>
</dbReference>
<evidence type="ECO:0000256" key="6">
    <source>
        <dbReference type="ARBA" id="ARBA00022982"/>
    </source>
</evidence>
<feature type="signal peptide" evidence="10">
    <location>
        <begin position="1"/>
        <end position="24"/>
    </location>
</feature>
<dbReference type="EMBL" id="VAJB01000016">
    <property type="protein sequence ID" value="TRB74441.1"/>
    <property type="molecule type" value="Genomic_DNA"/>
</dbReference>
<evidence type="ECO:0000313" key="15">
    <source>
        <dbReference type="Proteomes" id="UP000254031"/>
    </source>
</evidence>
<evidence type="ECO:0000313" key="14">
    <source>
        <dbReference type="EMBL" id="TRB74441.1"/>
    </source>
</evidence>
<dbReference type="NCBIfam" id="TIGR02375">
    <property type="entry name" value="pseudoazurin"/>
    <property type="match status" value="1"/>
</dbReference>
<dbReference type="Proteomes" id="UP000315164">
    <property type="component" value="Unassembled WGS sequence"/>
</dbReference>
<evidence type="ECO:0000259" key="11">
    <source>
        <dbReference type="Pfam" id="PF00127"/>
    </source>
</evidence>
<dbReference type="AlphaFoldDB" id="A0A249A4F4"/>
<evidence type="ECO:0000256" key="7">
    <source>
        <dbReference type="ARBA" id="ARBA00023008"/>
    </source>
</evidence>
<feature type="binding site" evidence="9">
    <location>
        <position position="108"/>
    </location>
    <ligand>
        <name>Cu cation</name>
        <dbReference type="ChEBI" id="CHEBI:23378"/>
    </ligand>
</feature>
<dbReference type="PROSITE" id="PS00196">
    <property type="entry name" value="COPPER_BLUE"/>
    <property type="match status" value="1"/>
</dbReference>
<dbReference type="PRINTS" id="PR00155">
    <property type="entry name" value="AMICYANIN"/>
</dbReference>
<feature type="binding site" evidence="9">
    <location>
        <position position="100"/>
    </location>
    <ligand>
        <name>Cu cation</name>
        <dbReference type="ChEBI" id="CHEBI:23378"/>
    </ligand>
</feature>
<dbReference type="InterPro" id="IPR012745">
    <property type="entry name" value="Pseudoazurin"/>
</dbReference>
<dbReference type="InterPro" id="IPR001235">
    <property type="entry name" value="Copper_blue_Plastocyanin"/>
</dbReference>
<accession>A0A249A4F4</accession>
<evidence type="ECO:0000256" key="1">
    <source>
        <dbReference type="ARBA" id="ARBA00004418"/>
    </source>
</evidence>
<evidence type="ECO:0000256" key="2">
    <source>
        <dbReference type="ARBA" id="ARBA00016984"/>
    </source>
</evidence>
<proteinExistence type="predicted"/>
<sequence length="149" mass="16924">MLAKLKWNQLACVTLAFCSASVFSAHHEIKMLDNNAEGSMVFEPGYVKAEVGDTVTFIPSHKGHWVESRSIPEGAEKFLSKEDEEFTITLTHEGVYVYYCPPHRTMNMAGIIQVGQALNLEATQKEVEKIEKRTKENKGRLFEYLEQVK</sequence>
<feature type="chain" id="PRO_5044570347" description="Pseudoazurin" evidence="10">
    <location>
        <begin position="25"/>
        <end position="149"/>
    </location>
</feature>
<dbReference type="Proteomes" id="UP000254031">
    <property type="component" value="Unassembled WGS sequence"/>
</dbReference>
<dbReference type="GO" id="GO:0005507">
    <property type="term" value="F:copper ion binding"/>
    <property type="evidence" value="ECO:0007669"/>
    <property type="project" value="UniProtKB-UniRule"/>
</dbReference>
<keyword evidence="6" id="KW-0249">Electron transport</keyword>
<dbReference type="RefSeq" id="WP_006248736.1">
    <property type="nucleotide sequence ID" value="NZ_CP011098.1"/>
</dbReference>
<reference evidence="12 15" key="1">
    <citation type="submission" date="2018-06" db="EMBL/GenBank/DDBJ databases">
        <authorList>
            <consortium name="Pathogen Informatics"/>
            <person name="Doyle S."/>
        </authorList>
    </citation>
    <scope>NUCLEOTIDE SEQUENCE [LARGE SCALE GENOMIC DNA]</scope>
    <source>
        <strain evidence="12 15">NCTC9380</strain>
    </source>
</reference>
<feature type="domain" description="Blue (type 1) copper" evidence="11">
    <location>
        <begin position="34"/>
        <end position="114"/>
    </location>
</feature>
<dbReference type="InterPro" id="IPR000923">
    <property type="entry name" value="BlueCu_1"/>
</dbReference>
<evidence type="ECO:0000313" key="13">
    <source>
        <dbReference type="EMBL" id="TRB37205.1"/>
    </source>
</evidence>
<keyword evidence="5" id="KW-0574">Periplasm</keyword>
<comment type="subcellular location">
    <subcellularLocation>
        <location evidence="1">Periplasm</location>
    </subcellularLocation>
</comment>
<evidence type="ECO:0000313" key="17">
    <source>
        <dbReference type="Proteomes" id="UP000318394"/>
    </source>
</evidence>
<evidence type="ECO:0000256" key="5">
    <source>
        <dbReference type="ARBA" id="ARBA00022764"/>
    </source>
</evidence>
<keyword evidence="3" id="KW-0813">Transport</keyword>
<dbReference type="InterPro" id="IPR002386">
    <property type="entry name" value="Amicyanin/Pseudoazurin"/>
</dbReference>
<evidence type="ECO:0000256" key="9">
    <source>
        <dbReference type="PIRSR" id="PIRSR602386-1"/>
    </source>
</evidence>
<evidence type="ECO:0000256" key="3">
    <source>
        <dbReference type="ARBA" id="ARBA00022448"/>
    </source>
</evidence>
<dbReference type="GeneID" id="67370168"/>
<evidence type="ECO:0000313" key="16">
    <source>
        <dbReference type="Proteomes" id="UP000315164"/>
    </source>
</evidence>
<dbReference type="InterPro" id="IPR028871">
    <property type="entry name" value="BlueCu_1_BS"/>
</dbReference>
<dbReference type="GO" id="GO:0009055">
    <property type="term" value="F:electron transfer activity"/>
    <property type="evidence" value="ECO:0007669"/>
    <property type="project" value="InterPro"/>
</dbReference>
<dbReference type="Gene3D" id="2.60.40.420">
    <property type="entry name" value="Cupredoxins - blue copper proteins"/>
    <property type="match status" value="1"/>
</dbReference>
<keyword evidence="7 9" id="KW-0186">Copper</keyword>
<feature type="binding site" evidence="9">
    <location>
        <position position="103"/>
    </location>
    <ligand>
        <name>Cu cation</name>
        <dbReference type="ChEBI" id="CHEBI:23378"/>
    </ligand>
</feature>
<dbReference type="KEGG" id="mhay:VK67_12345"/>
<keyword evidence="10" id="KW-0732">Signal</keyword>
<dbReference type="EMBL" id="UGPL01000006">
    <property type="protein sequence ID" value="STY66121.1"/>
    <property type="molecule type" value="Genomic_DNA"/>
</dbReference>
<evidence type="ECO:0000256" key="4">
    <source>
        <dbReference type="ARBA" id="ARBA00022723"/>
    </source>
</evidence>
<evidence type="ECO:0000256" key="10">
    <source>
        <dbReference type="SAM" id="SignalP"/>
    </source>
</evidence>
<dbReference type="PRINTS" id="PR00156">
    <property type="entry name" value="COPPERBLUE"/>
</dbReference>
<evidence type="ECO:0000256" key="8">
    <source>
        <dbReference type="NCBIfam" id="TIGR02375"/>
    </source>
</evidence>
<protein>
    <recommendedName>
        <fullName evidence="2 8">Pseudoazurin</fullName>
    </recommendedName>
</protein>
<keyword evidence="17" id="KW-1185">Reference proteome</keyword>
<feature type="binding site" evidence="9">
    <location>
        <position position="64"/>
    </location>
    <ligand>
        <name>Cu cation</name>
        <dbReference type="ChEBI" id="CHEBI:23378"/>
    </ligand>
</feature>
<evidence type="ECO:0000313" key="12">
    <source>
        <dbReference type="EMBL" id="STY66121.1"/>
    </source>
</evidence>
<reference evidence="16 17" key="2">
    <citation type="journal article" date="2019" name="Vet. Microbiol.">
        <title>Genetic characterization of susceptible and multi-drug resistant Mannheimia haemolytica isolated from high-risk stocker calves prior to and after antimicrobial metaphylaxis.</title>
        <authorList>
            <person name="Snyder E.R."/>
            <person name="Alvarez-Narvaez S."/>
            <person name="Credille B.C."/>
        </authorList>
    </citation>
    <scope>NUCLEOTIDE SEQUENCE [LARGE SCALE GENOMIC DNA]</scope>
    <source>
        <strain evidence="14 16">UGA-R5-128-1</strain>
        <strain evidence="13 17">UGA-R7-163-1</strain>
    </source>
</reference>
<comment type="cofactor">
    <cofactor evidence="9">
        <name>Cu cation</name>
        <dbReference type="ChEBI" id="CHEBI:23378"/>
    </cofactor>
    <text evidence="9">Binds 1 copper ion per subunit.</text>
</comment>
<dbReference type="OrthoDB" id="9757546at2"/>
<dbReference type="InterPro" id="IPR008972">
    <property type="entry name" value="Cupredoxin"/>
</dbReference>
<name>A0A249A4F4_MANHA</name>